<name>A0AAE0UFQ6_SORBR</name>
<accession>A0AAE0UFQ6</accession>
<gene>
    <name evidence="5" type="ORF">B0T20DRAFT_388293</name>
</gene>
<dbReference type="GO" id="GO:0090575">
    <property type="term" value="C:RNA polymerase II transcription regulator complex"/>
    <property type="evidence" value="ECO:0007669"/>
    <property type="project" value="TreeGrafter"/>
</dbReference>
<dbReference type="InterPro" id="IPR018287">
    <property type="entry name" value="Hap4_TF_heteromerisation"/>
</dbReference>
<dbReference type="GO" id="GO:0000976">
    <property type="term" value="F:transcription cis-regulatory region binding"/>
    <property type="evidence" value="ECO:0007669"/>
    <property type="project" value="InterPro"/>
</dbReference>
<evidence type="ECO:0000256" key="1">
    <source>
        <dbReference type="ARBA" id="ARBA00004123"/>
    </source>
</evidence>
<feature type="compositionally biased region" description="Low complexity" evidence="3">
    <location>
        <begin position="26"/>
        <end position="101"/>
    </location>
</feature>
<feature type="compositionally biased region" description="Pro residues" evidence="3">
    <location>
        <begin position="108"/>
        <end position="120"/>
    </location>
</feature>
<evidence type="ECO:0000256" key="3">
    <source>
        <dbReference type="SAM" id="MobiDB-lite"/>
    </source>
</evidence>
<comment type="caution">
    <text evidence="5">The sequence shown here is derived from an EMBL/GenBank/DDBJ whole genome shotgun (WGS) entry which is preliminary data.</text>
</comment>
<dbReference type="PANTHER" id="PTHR40621">
    <property type="entry name" value="TRANSCRIPTION FACTOR KAPC-RELATED"/>
    <property type="match status" value="1"/>
</dbReference>
<feature type="compositionally biased region" description="Low complexity" evidence="3">
    <location>
        <begin position="268"/>
        <end position="284"/>
    </location>
</feature>
<dbReference type="InterPro" id="IPR046347">
    <property type="entry name" value="bZIP_sf"/>
</dbReference>
<feature type="region of interest" description="Disordered" evidence="3">
    <location>
        <begin position="376"/>
        <end position="396"/>
    </location>
</feature>
<dbReference type="InterPro" id="IPR004827">
    <property type="entry name" value="bZIP"/>
</dbReference>
<evidence type="ECO:0000313" key="6">
    <source>
        <dbReference type="Proteomes" id="UP001281003"/>
    </source>
</evidence>
<evidence type="ECO:0000256" key="2">
    <source>
        <dbReference type="ARBA" id="ARBA00023242"/>
    </source>
</evidence>
<protein>
    <recommendedName>
        <fullName evidence="4">BZIP domain-containing protein</fullName>
    </recommendedName>
</protein>
<feature type="compositionally biased region" description="Polar residues" evidence="3">
    <location>
        <begin position="1"/>
        <end position="25"/>
    </location>
</feature>
<keyword evidence="2" id="KW-0539">Nucleus</keyword>
<evidence type="ECO:0000313" key="5">
    <source>
        <dbReference type="EMBL" id="KAK3402591.1"/>
    </source>
</evidence>
<dbReference type="PANTHER" id="PTHR40621:SF7">
    <property type="entry name" value="BZIP DOMAIN-CONTAINING PROTEIN"/>
    <property type="match status" value="1"/>
</dbReference>
<dbReference type="GO" id="GO:0001228">
    <property type="term" value="F:DNA-binding transcription activator activity, RNA polymerase II-specific"/>
    <property type="evidence" value="ECO:0007669"/>
    <property type="project" value="TreeGrafter"/>
</dbReference>
<feature type="compositionally biased region" description="Basic and acidic residues" evidence="3">
    <location>
        <begin position="386"/>
        <end position="395"/>
    </location>
</feature>
<dbReference type="Proteomes" id="UP001281003">
    <property type="component" value="Unassembled WGS sequence"/>
</dbReference>
<dbReference type="SMART" id="SM00338">
    <property type="entry name" value="BRLZ"/>
    <property type="match status" value="1"/>
</dbReference>
<reference evidence="5" key="1">
    <citation type="journal article" date="2023" name="Mol. Phylogenet. Evol.">
        <title>Genome-scale phylogeny and comparative genomics of the fungal order Sordariales.</title>
        <authorList>
            <person name="Hensen N."/>
            <person name="Bonometti L."/>
            <person name="Westerberg I."/>
            <person name="Brannstrom I.O."/>
            <person name="Guillou S."/>
            <person name="Cros-Aarteil S."/>
            <person name="Calhoun S."/>
            <person name="Haridas S."/>
            <person name="Kuo A."/>
            <person name="Mondo S."/>
            <person name="Pangilinan J."/>
            <person name="Riley R."/>
            <person name="LaButti K."/>
            <person name="Andreopoulos B."/>
            <person name="Lipzen A."/>
            <person name="Chen C."/>
            <person name="Yan M."/>
            <person name="Daum C."/>
            <person name="Ng V."/>
            <person name="Clum A."/>
            <person name="Steindorff A."/>
            <person name="Ohm R.A."/>
            <person name="Martin F."/>
            <person name="Silar P."/>
            <person name="Natvig D.O."/>
            <person name="Lalanne C."/>
            <person name="Gautier V."/>
            <person name="Ament-Velasquez S.L."/>
            <person name="Kruys A."/>
            <person name="Hutchinson M.I."/>
            <person name="Powell A.J."/>
            <person name="Barry K."/>
            <person name="Miller A.N."/>
            <person name="Grigoriev I.V."/>
            <person name="Debuchy R."/>
            <person name="Gladieux P."/>
            <person name="Hiltunen Thoren M."/>
            <person name="Johannesson H."/>
        </authorList>
    </citation>
    <scope>NUCLEOTIDE SEQUENCE</scope>
    <source>
        <strain evidence="5">FGSC 1904</strain>
    </source>
</reference>
<dbReference type="InterPro" id="IPR050936">
    <property type="entry name" value="AP-1-like"/>
</dbReference>
<dbReference type="EMBL" id="JAUTDP010000001">
    <property type="protein sequence ID" value="KAK3402591.1"/>
    <property type="molecule type" value="Genomic_DNA"/>
</dbReference>
<dbReference type="Pfam" id="PF10297">
    <property type="entry name" value="Hap4_Hap_bind"/>
    <property type="match status" value="1"/>
</dbReference>
<dbReference type="Gene3D" id="1.20.5.170">
    <property type="match status" value="1"/>
</dbReference>
<feature type="region of interest" description="Disordered" evidence="3">
    <location>
        <begin position="268"/>
        <end position="287"/>
    </location>
</feature>
<feature type="region of interest" description="Disordered" evidence="3">
    <location>
        <begin position="1"/>
        <end position="189"/>
    </location>
</feature>
<evidence type="ECO:0000259" key="4">
    <source>
        <dbReference type="PROSITE" id="PS00036"/>
    </source>
</evidence>
<dbReference type="AlphaFoldDB" id="A0AAE0UFQ6"/>
<feature type="compositionally biased region" description="Low complexity" evidence="3">
    <location>
        <begin position="608"/>
        <end position="625"/>
    </location>
</feature>
<feature type="region of interest" description="Disordered" evidence="3">
    <location>
        <begin position="606"/>
        <end position="625"/>
    </location>
</feature>
<sequence>MAAISPSSMPTGQMTSSSTVSMSIEQQQHQHQHQIQSSDMDLSALQQAASSSTTTTTAATFAKRNSPSAVSTPASSAPSPASTCGVSTPASSTSISATTTTNLTGVPPIAPRPSVAPRPAPIRAASVSSQGGAMSPTDCPTPQGGPLSMTSKEWVIPPRPKPGRKPATDTPPTKRKAQNRAAQRAFRERRAARVGELEDQLEEQKEEHDRVVRELQGRISHFEVEVQNLHSRCRWLEDMLEKEKARNAARNVWDSMSPQSILPQQSNGFTLQQQQQQQATQQTQLPPKVDSVPIAEPQPTAQPFSISQIISPPEEVAQSSLDVTCGSCQSTGPCACAEELMQSSNVLMGCGGCVPEGRCACLEESIRVLAAADLKRPLPSSPSLGPDEKRHKSDAGVEDVQLETDFTALFSSKKPDTTVPDMAPLPAPVQQQPQQQSQPINSVEMHESCGFCKDGSYCVCAESAAISAASMTVASVIQQAQMHTPPPSENDVVPMPMEITATGAVKLPSFGSVNRAEAQSKPPVKTGGCGPGGPGTCAQCLADPKSGLFCRSLAANFERNKQQTGSSSSAAPPSGCCGGGGPGGGCCKTEKPDEDEVVPINLNRYKTNNQQPAPAPSNPFSSSSSSNNGGFTVSLSCAEAYKTIASHRHFEEAADDIGSWLPKLRAVPANPPPHRGSVSMQQSSTGRPWAPIEVEAASIMAVLKGFDVRFGRGE</sequence>
<feature type="domain" description="BZIP" evidence="4">
    <location>
        <begin position="174"/>
        <end position="189"/>
    </location>
</feature>
<proteinExistence type="predicted"/>
<organism evidence="5 6">
    <name type="scientific">Sordaria brevicollis</name>
    <dbReference type="NCBI Taxonomy" id="83679"/>
    <lineage>
        <taxon>Eukaryota</taxon>
        <taxon>Fungi</taxon>
        <taxon>Dikarya</taxon>
        <taxon>Ascomycota</taxon>
        <taxon>Pezizomycotina</taxon>
        <taxon>Sordariomycetes</taxon>
        <taxon>Sordariomycetidae</taxon>
        <taxon>Sordariales</taxon>
        <taxon>Sordariaceae</taxon>
        <taxon>Sordaria</taxon>
    </lineage>
</organism>
<reference evidence="5" key="2">
    <citation type="submission" date="2023-07" db="EMBL/GenBank/DDBJ databases">
        <authorList>
            <consortium name="Lawrence Berkeley National Laboratory"/>
            <person name="Haridas S."/>
            <person name="Hensen N."/>
            <person name="Bonometti L."/>
            <person name="Westerberg I."/>
            <person name="Brannstrom I.O."/>
            <person name="Guillou S."/>
            <person name="Cros-Aarteil S."/>
            <person name="Calhoun S."/>
            <person name="Kuo A."/>
            <person name="Mondo S."/>
            <person name="Pangilinan J."/>
            <person name="Riley R."/>
            <person name="LaButti K."/>
            <person name="Andreopoulos B."/>
            <person name="Lipzen A."/>
            <person name="Chen C."/>
            <person name="Yanf M."/>
            <person name="Daum C."/>
            <person name="Ng V."/>
            <person name="Clum A."/>
            <person name="Steindorff A."/>
            <person name="Ohm R."/>
            <person name="Martin F."/>
            <person name="Silar P."/>
            <person name="Natvig D."/>
            <person name="Lalanne C."/>
            <person name="Gautier V."/>
            <person name="Ament-velasquez S.L."/>
            <person name="Kruys A."/>
            <person name="Hutchinson M.I."/>
            <person name="Powell A.J."/>
            <person name="Barry K."/>
            <person name="Miller A.N."/>
            <person name="Grigoriev I.V."/>
            <person name="Debuchy R."/>
            <person name="Gladieux P."/>
            <person name="Thoren M.H."/>
            <person name="Johannesson H."/>
        </authorList>
    </citation>
    <scope>NUCLEOTIDE SEQUENCE</scope>
    <source>
        <strain evidence="5">FGSC 1904</strain>
    </source>
</reference>
<keyword evidence="6" id="KW-1185">Reference proteome</keyword>
<dbReference type="PROSITE" id="PS00036">
    <property type="entry name" value="BZIP_BASIC"/>
    <property type="match status" value="1"/>
</dbReference>
<dbReference type="SUPFAM" id="SSF57959">
    <property type="entry name" value="Leucine zipper domain"/>
    <property type="match status" value="1"/>
</dbReference>
<comment type="subcellular location">
    <subcellularLocation>
        <location evidence="1">Nucleus</location>
    </subcellularLocation>
</comment>